<feature type="DNA-binding region" description="H-T-H motif" evidence="2">
    <location>
        <begin position="34"/>
        <end position="53"/>
    </location>
</feature>
<dbReference type="Proteomes" id="UP000014803">
    <property type="component" value="Chromosome"/>
</dbReference>
<dbReference type="HOGENOM" id="CLU_069356_45_1_7"/>
<evidence type="ECO:0000256" key="1">
    <source>
        <dbReference type="ARBA" id="ARBA00023125"/>
    </source>
</evidence>
<dbReference type="InterPro" id="IPR050109">
    <property type="entry name" value="HTH-type_TetR-like_transc_reg"/>
</dbReference>
<dbReference type="RefSeq" id="WP_020741740.1">
    <property type="nucleotide sequence ID" value="NC_021658.1"/>
</dbReference>
<dbReference type="eggNOG" id="COG1309">
    <property type="taxonomic scope" value="Bacteria"/>
</dbReference>
<dbReference type="InterPro" id="IPR001647">
    <property type="entry name" value="HTH_TetR"/>
</dbReference>
<reference evidence="4 5" key="1">
    <citation type="journal article" date="2013" name="Sci. Rep.">
        <title>Extraordinary expansion of a Sorangium cellulosum genome from an alkaline milieu.</title>
        <authorList>
            <person name="Han K."/>
            <person name="Li Z.F."/>
            <person name="Peng R."/>
            <person name="Zhu L.P."/>
            <person name="Zhou T."/>
            <person name="Wang L.G."/>
            <person name="Li S.G."/>
            <person name="Zhang X.B."/>
            <person name="Hu W."/>
            <person name="Wu Z.H."/>
            <person name="Qin N."/>
            <person name="Li Y.Z."/>
        </authorList>
    </citation>
    <scope>NUCLEOTIDE SEQUENCE [LARGE SCALE GENOMIC DNA]</scope>
    <source>
        <strain evidence="4 5">So0157-2</strain>
    </source>
</reference>
<organism evidence="4 5">
    <name type="scientific">Sorangium cellulosum So0157-2</name>
    <dbReference type="NCBI Taxonomy" id="1254432"/>
    <lineage>
        <taxon>Bacteria</taxon>
        <taxon>Pseudomonadati</taxon>
        <taxon>Myxococcota</taxon>
        <taxon>Polyangia</taxon>
        <taxon>Polyangiales</taxon>
        <taxon>Polyangiaceae</taxon>
        <taxon>Sorangium</taxon>
    </lineage>
</organism>
<dbReference type="GO" id="GO:0003700">
    <property type="term" value="F:DNA-binding transcription factor activity"/>
    <property type="evidence" value="ECO:0007669"/>
    <property type="project" value="TreeGrafter"/>
</dbReference>
<dbReference type="KEGG" id="scu:SCE1572_49550"/>
<dbReference type="Pfam" id="PF00440">
    <property type="entry name" value="TetR_N"/>
    <property type="match status" value="1"/>
</dbReference>
<dbReference type="OrthoDB" id="9812484at2"/>
<evidence type="ECO:0000313" key="4">
    <source>
        <dbReference type="EMBL" id="AGP41842.1"/>
    </source>
</evidence>
<dbReference type="PANTHER" id="PTHR30055">
    <property type="entry name" value="HTH-TYPE TRANSCRIPTIONAL REGULATOR RUTR"/>
    <property type="match status" value="1"/>
</dbReference>
<proteinExistence type="predicted"/>
<evidence type="ECO:0000313" key="5">
    <source>
        <dbReference type="Proteomes" id="UP000014803"/>
    </source>
</evidence>
<evidence type="ECO:0000256" key="2">
    <source>
        <dbReference type="PROSITE-ProRule" id="PRU00335"/>
    </source>
</evidence>
<dbReference type="SUPFAM" id="SSF46689">
    <property type="entry name" value="Homeodomain-like"/>
    <property type="match status" value="1"/>
</dbReference>
<dbReference type="AlphaFoldDB" id="S4Y8Q7"/>
<dbReference type="STRING" id="1254432.SCE1572_49550"/>
<keyword evidence="1 2" id="KW-0238">DNA-binding</keyword>
<protein>
    <recommendedName>
        <fullName evidence="3">HTH tetR-type domain-containing protein</fullName>
    </recommendedName>
</protein>
<dbReference type="PATRIC" id="fig|1254432.3.peg.11178"/>
<dbReference type="InterPro" id="IPR009057">
    <property type="entry name" value="Homeodomain-like_sf"/>
</dbReference>
<dbReference type="InterPro" id="IPR036271">
    <property type="entry name" value="Tet_transcr_reg_TetR-rel_C_sf"/>
</dbReference>
<evidence type="ECO:0000259" key="3">
    <source>
        <dbReference type="PROSITE" id="PS50977"/>
    </source>
</evidence>
<accession>S4Y8Q7</accession>
<feature type="domain" description="HTH tetR-type" evidence="3">
    <location>
        <begin position="11"/>
        <end position="71"/>
    </location>
</feature>
<name>S4Y8Q7_SORCE</name>
<dbReference type="Gene3D" id="1.10.357.10">
    <property type="entry name" value="Tetracycline Repressor, domain 2"/>
    <property type="match status" value="1"/>
</dbReference>
<dbReference type="PROSITE" id="PS50977">
    <property type="entry name" value="HTH_TETR_2"/>
    <property type="match status" value="1"/>
</dbReference>
<dbReference type="EMBL" id="CP003969">
    <property type="protein sequence ID" value="AGP41842.1"/>
    <property type="molecule type" value="Genomic_DNA"/>
</dbReference>
<sequence>MPKSTFFGLPEERRDRLVREAIAEFADRTYAEASLSQIARRARIPKGSFYQYFEDKIDLYRWLLTEEAPRRKREFVGAAALEGDLWARLEAQIERGMAFLVEHPRLARLSAAAADPTADAEVRGLHRAICEAGVAELRALLEQGVASGALRATDTSLEVATRLVSAVVGPGLTEVVLQELGAELHEVLASDALRKQLGPKRRRRLAQQAVRFIRSGLGADAA</sequence>
<dbReference type="SUPFAM" id="SSF48498">
    <property type="entry name" value="Tetracyclin repressor-like, C-terminal domain"/>
    <property type="match status" value="1"/>
</dbReference>
<gene>
    <name evidence="4" type="ORF">SCE1572_49550</name>
</gene>
<dbReference type="PANTHER" id="PTHR30055:SF226">
    <property type="entry name" value="HTH-TYPE TRANSCRIPTIONAL REGULATOR PKSA"/>
    <property type="match status" value="1"/>
</dbReference>
<dbReference type="GO" id="GO:0000976">
    <property type="term" value="F:transcription cis-regulatory region binding"/>
    <property type="evidence" value="ECO:0007669"/>
    <property type="project" value="TreeGrafter"/>
</dbReference>